<dbReference type="RefSeq" id="WP_183499765.1">
    <property type="nucleotide sequence ID" value="NZ_BAABCO010000002.1"/>
</dbReference>
<keyword evidence="1" id="KW-0175">Coiled coil</keyword>
<evidence type="ECO:0000256" key="2">
    <source>
        <dbReference type="SAM" id="MobiDB-lite"/>
    </source>
</evidence>
<evidence type="ECO:0000256" key="1">
    <source>
        <dbReference type="SAM" id="Coils"/>
    </source>
</evidence>
<feature type="region of interest" description="Disordered" evidence="2">
    <location>
        <begin position="421"/>
        <end position="470"/>
    </location>
</feature>
<reference evidence="3 4" key="1">
    <citation type="submission" date="2020-08" db="EMBL/GenBank/DDBJ databases">
        <title>Sequencing the genomes of 1000 actinobacteria strains.</title>
        <authorList>
            <person name="Klenk H.-P."/>
        </authorList>
    </citation>
    <scope>NUCLEOTIDE SEQUENCE [LARGE SCALE GENOMIC DNA]</scope>
    <source>
        <strain evidence="3 4">DSM 19600</strain>
    </source>
</reference>
<feature type="coiled-coil region" evidence="1">
    <location>
        <begin position="38"/>
        <end position="107"/>
    </location>
</feature>
<sequence>MSDQHQPTGDPSPFDQLISAAPAAPGTSFATAFRGYDKEEVDAAVAQLKSRQKSLADEVAQLKDRHHRVTADAKASAKKVTDLEDQVALLTAQAATAEDRVQTLSDELLGAGGESVNRQRFEEVLHVAEEQASVLIKNASIQADRLLAAAHEEIQSRRAEAQADADAIIARAEHDAQQARLRIDTEITAHEAQLEREKTHAAEKVQQAEQEAAAIRTEAEKGAAALRAMTTRESEHTRGEAEEAVRQLRVRALEFEESLTRRQDDAQQEFLVLHNQAVAHAERITQDANDQVAASLEHAQRVSAKADDFDRLMRAQAQQIEADAAARSRETLERARVKAQKIIDTVTNHSQSVLRDAEDRTRQLRWQQHQLTSFMAEVTELMRGDAARLADGAPADDLDVDAKTFDVEVADAVSAERADAAAAERAVEAESSDDVAAQREQDEPDESAQDESAQAEDDAAAHGEAAPATV</sequence>
<feature type="coiled-coil region" evidence="1">
    <location>
        <begin position="191"/>
        <end position="218"/>
    </location>
</feature>
<feature type="compositionally biased region" description="Acidic residues" evidence="2">
    <location>
        <begin position="442"/>
        <end position="458"/>
    </location>
</feature>
<keyword evidence="4" id="KW-1185">Reference proteome</keyword>
<organism evidence="3 4">
    <name type="scientific">Microbacterium invictum</name>
    <dbReference type="NCBI Taxonomy" id="515415"/>
    <lineage>
        <taxon>Bacteria</taxon>
        <taxon>Bacillati</taxon>
        <taxon>Actinomycetota</taxon>
        <taxon>Actinomycetes</taxon>
        <taxon>Micrococcales</taxon>
        <taxon>Microbacteriaceae</taxon>
        <taxon>Microbacterium</taxon>
    </lineage>
</organism>
<evidence type="ECO:0000313" key="3">
    <source>
        <dbReference type="EMBL" id="MBB4140196.1"/>
    </source>
</evidence>
<name>A0AA40SPY3_9MICO</name>
<dbReference type="Proteomes" id="UP000549113">
    <property type="component" value="Unassembled WGS sequence"/>
</dbReference>
<dbReference type="InterPro" id="IPR019933">
    <property type="entry name" value="DivIVA_domain"/>
</dbReference>
<gene>
    <name evidence="3" type="ORF">BKA10_001990</name>
</gene>
<protein>
    <submittedName>
        <fullName evidence="3">DivIVA domain-containing protein</fullName>
    </submittedName>
</protein>
<evidence type="ECO:0000313" key="4">
    <source>
        <dbReference type="Proteomes" id="UP000549113"/>
    </source>
</evidence>
<dbReference type="EMBL" id="JACIFH010000001">
    <property type="protein sequence ID" value="MBB4140196.1"/>
    <property type="molecule type" value="Genomic_DNA"/>
</dbReference>
<proteinExistence type="predicted"/>
<dbReference type="NCBIfam" id="TIGR03544">
    <property type="entry name" value="DivI1A_domain"/>
    <property type="match status" value="1"/>
</dbReference>
<dbReference type="AlphaFoldDB" id="A0AA40SPY3"/>
<comment type="caution">
    <text evidence="3">The sequence shown here is derived from an EMBL/GenBank/DDBJ whole genome shotgun (WGS) entry which is preliminary data.</text>
</comment>
<accession>A0AA40SPY3</accession>